<dbReference type="InterPro" id="IPR000073">
    <property type="entry name" value="AB_hydrolase_1"/>
</dbReference>
<gene>
    <name evidence="2" type="ORF">KIH74_30370</name>
</gene>
<organism evidence="2 3">
    <name type="scientific">Kineosporia corallincola</name>
    <dbReference type="NCBI Taxonomy" id="2835133"/>
    <lineage>
        <taxon>Bacteria</taxon>
        <taxon>Bacillati</taxon>
        <taxon>Actinomycetota</taxon>
        <taxon>Actinomycetes</taxon>
        <taxon>Kineosporiales</taxon>
        <taxon>Kineosporiaceae</taxon>
        <taxon>Kineosporia</taxon>
    </lineage>
</organism>
<accession>A0ABS5TRB6</accession>
<comment type="caution">
    <text evidence="2">The sequence shown here is derived from an EMBL/GenBank/DDBJ whole genome shotgun (WGS) entry which is preliminary data.</text>
</comment>
<feature type="domain" description="AB hydrolase-1" evidence="1">
    <location>
        <begin position="3"/>
        <end position="43"/>
    </location>
</feature>
<dbReference type="EMBL" id="JAHBAY010000016">
    <property type="protein sequence ID" value="MBT0773289.1"/>
    <property type="molecule type" value="Genomic_DNA"/>
</dbReference>
<dbReference type="GO" id="GO:0016787">
    <property type="term" value="F:hydrolase activity"/>
    <property type="evidence" value="ECO:0007669"/>
    <property type="project" value="UniProtKB-KW"/>
</dbReference>
<dbReference type="Proteomes" id="UP001197247">
    <property type="component" value="Unassembled WGS sequence"/>
</dbReference>
<dbReference type="Gene3D" id="3.40.50.1820">
    <property type="entry name" value="alpha/beta hydrolase"/>
    <property type="match status" value="1"/>
</dbReference>
<sequence>MLIDQRGHGHSTTRPAFVSDVVAVIEREGGGPVDLVGQSMGGVGETGRFLR</sequence>
<proteinExistence type="predicted"/>
<keyword evidence="2" id="KW-0378">Hydrolase</keyword>
<dbReference type="SUPFAM" id="SSF53474">
    <property type="entry name" value="alpha/beta-Hydrolases"/>
    <property type="match status" value="1"/>
</dbReference>
<evidence type="ECO:0000313" key="3">
    <source>
        <dbReference type="Proteomes" id="UP001197247"/>
    </source>
</evidence>
<evidence type="ECO:0000259" key="1">
    <source>
        <dbReference type="Pfam" id="PF12697"/>
    </source>
</evidence>
<dbReference type="Pfam" id="PF12697">
    <property type="entry name" value="Abhydrolase_6"/>
    <property type="match status" value="1"/>
</dbReference>
<reference evidence="2 3" key="1">
    <citation type="submission" date="2021-05" db="EMBL/GenBank/DDBJ databases">
        <title>Kineosporia and Streptomyces sp. nov. two new marine actinobacteria isolated from Coral.</title>
        <authorList>
            <person name="Buangrab K."/>
            <person name="Sutthacheep M."/>
            <person name="Yeemin T."/>
            <person name="Harunari E."/>
            <person name="Igarashi Y."/>
            <person name="Kanchanasin P."/>
            <person name="Tanasupawat S."/>
            <person name="Phongsopitanun W."/>
        </authorList>
    </citation>
    <scope>NUCLEOTIDE SEQUENCE [LARGE SCALE GENOMIC DNA]</scope>
    <source>
        <strain evidence="2 3">J2-2</strain>
    </source>
</reference>
<evidence type="ECO:0000313" key="2">
    <source>
        <dbReference type="EMBL" id="MBT0773289.1"/>
    </source>
</evidence>
<keyword evidence="3" id="KW-1185">Reference proteome</keyword>
<dbReference type="InterPro" id="IPR029058">
    <property type="entry name" value="AB_hydrolase_fold"/>
</dbReference>
<name>A0ABS5TRB6_9ACTN</name>
<protein>
    <submittedName>
        <fullName evidence="2">Alpha/beta fold hydrolase</fullName>
    </submittedName>
</protein>